<organism evidence="1 2">
    <name type="scientific">Budvicia aquatica</name>
    <dbReference type="NCBI Taxonomy" id="82979"/>
    <lineage>
        <taxon>Bacteria</taxon>
        <taxon>Pseudomonadati</taxon>
        <taxon>Pseudomonadota</taxon>
        <taxon>Gammaproteobacteria</taxon>
        <taxon>Enterobacterales</taxon>
        <taxon>Budviciaceae</taxon>
        <taxon>Budvicia</taxon>
    </lineage>
</organism>
<proteinExistence type="predicted"/>
<evidence type="ECO:0000313" key="1">
    <source>
        <dbReference type="EMBL" id="VFS46530.1"/>
    </source>
</evidence>
<dbReference type="EMBL" id="CAADJA010000002">
    <property type="protein sequence ID" value="VFS46530.1"/>
    <property type="molecule type" value="Genomic_DNA"/>
</dbReference>
<name>A0A484ZDN7_9GAMM</name>
<dbReference type="Proteomes" id="UP000373449">
    <property type="component" value="Unassembled WGS sequence"/>
</dbReference>
<gene>
    <name evidence="1" type="ORF">NCTC12282_01439</name>
</gene>
<reference evidence="1 2" key="1">
    <citation type="submission" date="2019-03" db="EMBL/GenBank/DDBJ databases">
        <authorList>
            <consortium name="Pathogen Informatics"/>
        </authorList>
    </citation>
    <scope>NUCLEOTIDE SEQUENCE [LARGE SCALE GENOMIC DNA]</scope>
    <source>
        <strain evidence="1 2">NCTC12282</strain>
    </source>
</reference>
<dbReference type="RefSeq" id="WP_218046310.1">
    <property type="nucleotide sequence ID" value="NZ_CAADJA010000002.1"/>
</dbReference>
<protein>
    <submittedName>
        <fullName evidence="1">Uncharacterized protein</fullName>
    </submittedName>
</protein>
<evidence type="ECO:0000313" key="2">
    <source>
        <dbReference type="Proteomes" id="UP000373449"/>
    </source>
</evidence>
<dbReference type="AlphaFoldDB" id="A0A484ZDN7"/>
<sequence>MTRFTDCYQNNAHLLMEAALGERLKREYGLSFDEHVAMASLVYDEKGREALASLWNEYIGVAKKI</sequence>
<accession>A0A484ZDN7</accession>